<accession>A0A6C0IYN8</accession>
<dbReference type="AlphaFoldDB" id="A0A6C0IYN8"/>
<keyword evidence="1" id="KW-0812">Transmembrane</keyword>
<name>A0A6C0IYN8_9ZZZZ</name>
<sequence length="61" mass="6726">MIAYCPLEELEPPVRQQEVVAEAKVEPVKPQVGREETELNYVIMAFIVGVVALAVSDSIRA</sequence>
<organism evidence="2">
    <name type="scientific">viral metagenome</name>
    <dbReference type="NCBI Taxonomy" id="1070528"/>
    <lineage>
        <taxon>unclassified sequences</taxon>
        <taxon>metagenomes</taxon>
        <taxon>organismal metagenomes</taxon>
    </lineage>
</organism>
<reference evidence="2" key="1">
    <citation type="journal article" date="2020" name="Nature">
        <title>Giant virus diversity and host interactions through global metagenomics.</title>
        <authorList>
            <person name="Schulz F."/>
            <person name="Roux S."/>
            <person name="Paez-Espino D."/>
            <person name="Jungbluth S."/>
            <person name="Walsh D.A."/>
            <person name="Denef V.J."/>
            <person name="McMahon K.D."/>
            <person name="Konstantinidis K.T."/>
            <person name="Eloe-Fadrosh E.A."/>
            <person name="Kyrpides N.C."/>
            <person name="Woyke T."/>
        </authorList>
    </citation>
    <scope>NUCLEOTIDE SEQUENCE</scope>
    <source>
        <strain evidence="2">GVMAG-M-3300025652-16</strain>
    </source>
</reference>
<evidence type="ECO:0000256" key="1">
    <source>
        <dbReference type="SAM" id="Phobius"/>
    </source>
</evidence>
<dbReference type="EMBL" id="MN740292">
    <property type="protein sequence ID" value="QHT98461.1"/>
    <property type="molecule type" value="Genomic_DNA"/>
</dbReference>
<proteinExistence type="predicted"/>
<protein>
    <submittedName>
        <fullName evidence="2">Uncharacterized protein</fullName>
    </submittedName>
</protein>
<feature type="transmembrane region" description="Helical" evidence="1">
    <location>
        <begin position="39"/>
        <end position="56"/>
    </location>
</feature>
<evidence type="ECO:0000313" key="2">
    <source>
        <dbReference type="EMBL" id="QHT98461.1"/>
    </source>
</evidence>
<keyword evidence="1" id="KW-0472">Membrane</keyword>
<keyword evidence="1" id="KW-1133">Transmembrane helix</keyword>